<dbReference type="GeneID" id="136083463"/>
<accession>A0ABM4CBC8</accession>
<protein>
    <submittedName>
        <fullName evidence="2">Uncharacterized protein LOC136083463</fullName>
    </submittedName>
</protein>
<organism evidence="1 2">
    <name type="scientific">Hydra vulgaris</name>
    <name type="common">Hydra</name>
    <name type="synonym">Hydra attenuata</name>
    <dbReference type="NCBI Taxonomy" id="6087"/>
    <lineage>
        <taxon>Eukaryota</taxon>
        <taxon>Metazoa</taxon>
        <taxon>Cnidaria</taxon>
        <taxon>Hydrozoa</taxon>
        <taxon>Hydroidolina</taxon>
        <taxon>Anthoathecata</taxon>
        <taxon>Aplanulata</taxon>
        <taxon>Hydridae</taxon>
        <taxon>Hydra</taxon>
    </lineage>
</organism>
<sequence length="194" mass="22535">MINKFKKNSTRTWQIKKEITGKSKNRLSSLQQTIKFEDVNICEPDKIFNKFFTEIGTNLFKTIPMTKSSFEDYSCPINKSYYRNEYSSLSKDELDRAFKSLKRNRTIGKSLKRNKSIGADEVSGNIVVDCYESLKDILYKVFDASIRQGVFPDQLNIAKIIPIYKQADKTNINNYCPISVLSTFSKLLERIMYN</sequence>
<dbReference type="Proteomes" id="UP001652625">
    <property type="component" value="Chromosome 08"/>
</dbReference>
<gene>
    <name evidence="2" type="primary">LOC136083463</name>
</gene>
<evidence type="ECO:0000313" key="1">
    <source>
        <dbReference type="Proteomes" id="UP001652625"/>
    </source>
</evidence>
<name>A0ABM4CBC8_HYDVU</name>
<proteinExistence type="predicted"/>
<dbReference type="RefSeq" id="XP_065658935.1">
    <property type="nucleotide sequence ID" value="XM_065802863.1"/>
</dbReference>
<keyword evidence="1" id="KW-1185">Reference proteome</keyword>
<reference evidence="2" key="1">
    <citation type="submission" date="2025-08" db="UniProtKB">
        <authorList>
            <consortium name="RefSeq"/>
        </authorList>
    </citation>
    <scope>IDENTIFICATION</scope>
</reference>
<dbReference type="PANTHER" id="PTHR19446">
    <property type="entry name" value="REVERSE TRANSCRIPTASES"/>
    <property type="match status" value="1"/>
</dbReference>
<evidence type="ECO:0000313" key="2">
    <source>
        <dbReference type="RefSeq" id="XP_065658935.1"/>
    </source>
</evidence>